<evidence type="ECO:0000256" key="9">
    <source>
        <dbReference type="ARBA" id="ARBA00023014"/>
    </source>
</evidence>
<dbReference type="Pfam" id="PF01180">
    <property type="entry name" value="DHO_dh"/>
    <property type="match status" value="1"/>
</dbReference>
<dbReference type="UniPathway" id="UPA00070"/>
<comment type="catalytic activity">
    <reaction evidence="13">
        <text>5,6-dihydrouracil + NAD(+) = uracil + NADH + H(+)</text>
        <dbReference type="Rhea" id="RHEA:20189"/>
        <dbReference type="ChEBI" id="CHEBI:15378"/>
        <dbReference type="ChEBI" id="CHEBI:15901"/>
        <dbReference type="ChEBI" id="CHEBI:17568"/>
        <dbReference type="ChEBI" id="CHEBI:57540"/>
        <dbReference type="ChEBI" id="CHEBI:57945"/>
        <dbReference type="EC" id="1.3.1.1"/>
    </reaction>
</comment>
<dbReference type="AlphaFoldDB" id="A0A1J5NGR8"/>
<dbReference type="PANTHER" id="PTHR43073:SF2">
    <property type="entry name" value="DIHYDROPYRIMIDINE DEHYDROGENASE [NADP(+)]"/>
    <property type="match status" value="1"/>
</dbReference>
<feature type="domain" description="4Fe-4S ferredoxin-type" evidence="17">
    <location>
        <begin position="304"/>
        <end position="332"/>
    </location>
</feature>
<dbReference type="InterPro" id="IPR001295">
    <property type="entry name" value="Dihydroorotate_DH_CS"/>
</dbReference>
<dbReference type="EMBL" id="LKAQ01000004">
    <property type="protein sequence ID" value="OIQ50897.1"/>
    <property type="molecule type" value="Genomic_DNA"/>
</dbReference>
<accession>A0A1J5NGR8</accession>
<evidence type="ECO:0000256" key="15">
    <source>
        <dbReference type="ARBA" id="ARBA00049714"/>
    </source>
</evidence>
<dbReference type="PANTHER" id="PTHR43073">
    <property type="entry name" value="DIHYDROPYRIMIDINE DEHYDROGENASE [NADP(+)]"/>
    <property type="match status" value="1"/>
</dbReference>
<evidence type="ECO:0000313" key="19">
    <source>
        <dbReference type="Proteomes" id="UP000181901"/>
    </source>
</evidence>
<keyword evidence="5" id="KW-0288">FMN</keyword>
<dbReference type="SUPFAM" id="SSF51395">
    <property type="entry name" value="FMN-linked oxidoreductases"/>
    <property type="match status" value="1"/>
</dbReference>
<dbReference type="Pfam" id="PF14697">
    <property type="entry name" value="Fer4_21"/>
    <property type="match status" value="1"/>
</dbReference>
<evidence type="ECO:0000256" key="1">
    <source>
        <dbReference type="ARBA" id="ARBA00001917"/>
    </source>
</evidence>
<evidence type="ECO:0000256" key="7">
    <source>
        <dbReference type="ARBA" id="ARBA00023002"/>
    </source>
</evidence>
<comment type="catalytic activity">
    <reaction evidence="12">
        <text>5,6-dihydrothymine + NAD(+) = thymine + NADH + H(+)</text>
        <dbReference type="Rhea" id="RHEA:28791"/>
        <dbReference type="ChEBI" id="CHEBI:15378"/>
        <dbReference type="ChEBI" id="CHEBI:17821"/>
        <dbReference type="ChEBI" id="CHEBI:27468"/>
        <dbReference type="ChEBI" id="CHEBI:57540"/>
        <dbReference type="ChEBI" id="CHEBI:57945"/>
        <dbReference type="EC" id="1.3.1.1"/>
    </reaction>
</comment>
<evidence type="ECO:0000256" key="13">
    <source>
        <dbReference type="ARBA" id="ARBA00048792"/>
    </source>
</evidence>
<keyword evidence="19" id="KW-1185">Reference proteome</keyword>
<comment type="caution">
    <text evidence="18">The sequence shown here is derived from an EMBL/GenBank/DDBJ whole genome shotgun (WGS) entry which is preliminary data.</text>
</comment>
<dbReference type="GO" id="GO:0005737">
    <property type="term" value="C:cytoplasm"/>
    <property type="evidence" value="ECO:0007669"/>
    <property type="project" value="InterPro"/>
</dbReference>
<evidence type="ECO:0000256" key="5">
    <source>
        <dbReference type="ARBA" id="ARBA00022643"/>
    </source>
</evidence>
<evidence type="ECO:0000313" key="18">
    <source>
        <dbReference type="EMBL" id="OIQ50897.1"/>
    </source>
</evidence>
<gene>
    <name evidence="18" type="primary">preA</name>
    <name evidence="18" type="ORF">BerOc1_02839</name>
</gene>
<dbReference type="InterPro" id="IPR017900">
    <property type="entry name" value="4Fe4S_Fe_S_CS"/>
</dbReference>
<dbReference type="GO" id="GO:0002058">
    <property type="term" value="F:uracil binding"/>
    <property type="evidence" value="ECO:0007669"/>
    <property type="project" value="TreeGrafter"/>
</dbReference>
<dbReference type="InterPro" id="IPR023359">
    <property type="entry name" value="Dihydro_DH_chainA_dom2"/>
</dbReference>
<dbReference type="InterPro" id="IPR017896">
    <property type="entry name" value="4Fe4S_Fe-S-bd"/>
</dbReference>
<reference evidence="18 19" key="1">
    <citation type="submission" date="2015-09" db="EMBL/GenBank/DDBJ databases">
        <title>Genome of Desulfovibrio dechloracetivorans BerOc1, a mercury methylating strain isolated from highly hydrocarbons and metals contaminated coastal sediments.</title>
        <authorList>
            <person name="Goni Urriza M."/>
            <person name="Gassie C."/>
            <person name="Bouchez O."/>
            <person name="Klopp C."/>
            <person name="Ranchou-Peyruse A."/>
            <person name="Remy G."/>
        </authorList>
    </citation>
    <scope>NUCLEOTIDE SEQUENCE [LARGE SCALE GENOMIC DNA]</scope>
    <source>
        <strain evidence="18 19">BerOc1</strain>
    </source>
</reference>
<dbReference type="GO" id="GO:0004152">
    <property type="term" value="F:dihydroorotate dehydrogenase activity"/>
    <property type="evidence" value="ECO:0007669"/>
    <property type="project" value="UniProtKB-ARBA"/>
</dbReference>
<dbReference type="PROSITE" id="PS51379">
    <property type="entry name" value="4FE4S_FER_2"/>
    <property type="match status" value="2"/>
</dbReference>
<comment type="function">
    <text evidence="14">Involved in pyrimidine base degradation. Catalyzes physiologically the reduction of uracil to 5,6-dihydrouracil (DHU) by using NADH as a specific cosubstrate. It also catalyzes the reverse reaction and the reduction of thymine to 5,6-dihydrothymine (DHT).</text>
</comment>
<evidence type="ECO:0000256" key="11">
    <source>
        <dbReference type="ARBA" id="ARBA00032722"/>
    </source>
</evidence>
<comment type="subunit">
    <text evidence="15">Heterotetramer of 2 PreA and 2 PreT subunits.</text>
</comment>
<dbReference type="PROSITE" id="PS00198">
    <property type="entry name" value="4FE4S_FER_1"/>
    <property type="match status" value="1"/>
</dbReference>
<keyword evidence="4" id="KW-0285">Flavoprotein</keyword>
<evidence type="ECO:0000256" key="6">
    <source>
        <dbReference type="ARBA" id="ARBA00022723"/>
    </source>
</evidence>
<dbReference type="GO" id="GO:0050661">
    <property type="term" value="F:NADP binding"/>
    <property type="evidence" value="ECO:0007669"/>
    <property type="project" value="TreeGrafter"/>
</dbReference>
<keyword evidence="6" id="KW-0479">Metal-binding</keyword>
<name>A0A1J5NGR8_9BACT</name>
<proteinExistence type="inferred from homology"/>
<feature type="domain" description="4Fe-4S ferredoxin-type" evidence="17">
    <location>
        <begin position="333"/>
        <end position="361"/>
    </location>
</feature>
<dbReference type="GO" id="GO:0046872">
    <property type="term" value="F:metal ion binding"/>
    <property type="evidence" value="ECO:0007669"/>
    <property type="project" value="UniProtKB-KW"/>
</dbReference>
<dbReference type="GO" id="GO:0004159">
    <property type="term" value="F:dihydropyrimidine dehydrogenase (NAD+) activity"/>
    <property type="evidence" value="ECO:0007669"/>
    <property type="project" value="UniProtKB-EC"/>
</dbReference>
<dbReference type="Gene3D" id="2.30.26.10">
    <property type="entry name" value="Dihydroorotate Dehydrogenase A, chain A, domain 2"/>
    <property type="match status" value="1"/>
</dbReference>
<keyword evidence="9" id="KW-0411">Iron-sulfur</keyword>
<dbReference type="Gene3D" id="3.30.70.20">
    <property type="match status" value="1"/>
</dbReference>
<evidence type="ECO:0000256" key="2">
    <source>
        <dbReference type="ARBA" id="ARBA00004725"/>
    </source>
</evidence>
<evidence type="ECO:0000256" key="12">
    <source>
        <dbReference type="ARBA" id="ARBA00047685"/>
    </source>
</evidence>
<evidence type="ECO:0000256" key="14">
    <source>
        <dbReference type="ARBA" id="ARBA00049578"/>
    </source>
</evidence>
<dbReference type="GO" id="GO:0006210">
    <property type="term" value="P:thymine catabolic process"/>
    <property type="evidence" value="ECO:0007669"/>
    <property type="project" value="TreeGrafter"/>
</dbReference>
<comment type="pathway">
    <text evidence="2">Pyrimidine metabolism; UMP biosynthesis via de novo pathway.</text>
</comment>
<dbReference type="InterPro" id="IPR005720">
    <property type="entry name" value="Dihydroorotate_DH_cat"/>
</dbReference>
<evidence type="ECO:0000256" key="16">
    <source>
        <dbReference type="ARBA" id="ARBA00049728"/>
    </source>
</evidence>
<sequence length="361" mass="38885">MNLKTKVAGLEFKNPLLPASGPLVGDAEKMLALAALGVGGMVSKTVSIKGAEVPRPCIRSGKNCITNAELWSEYALEKWRDDIFPAVRAELDLPLLVSVGYTKQDMETLIPALDRFAEAFEVSTHYVGKDLSVIRETVKTIRSLTDKPFFMKVSPHMPDPVAFCEMVLENGGNGIVAINSLGPAMSVDLATRSVPMGNSQGEVWMSGPVIKPIALAFISRIRRAIPECEIIGVGGVASADDVLEFLLAGASAVQMLSAAMLKGVDLYRKIVEDLPGRLEHFGFSSVREVIETDLIIPEVSYERRLPVIDREACILCDKCVRGCPYLALRHEGDAILVDGGKCFGCTLCASVCPKNAVSFGA</sequence>
<dbReference type="EC" id="1.3.1.1" evidence="16"/>
<dbReference type="GO" id="GO:0044205">
    <property type="term" value="P:'de novo' UMP biosynthetic process"/>
    <property type="evidence" value="ECO:0007669"/>
    <property type="project" value="UniProtKB-UniPathway"/>
</dbReference>
<dbReference type="RefSeq" id="WP_071546292.1">
    <property type="nucleotide sequence ID" value="NZ_LKAQ01000004.1"/>
</dbReference>
<comment type="cofactor">
    <cofactor evidence="1">
        <name>FMN</name>
        <dbReference type="ChEBI" id="CHEBI:58210"/>
    </cofactor>
</comment>
<comment type="similarity">
    <text evidence="3">Belongs to the dihydropyrimidine dehydrogenase family.</text>
</comment>
<dbReference type="GO" id="GO:0051536">
    <property type="term" value="F:iron-sulfur cluster binding"/>
    <property type="evidence" value="ECO:0007669"/>
    <property type="project" value="UniProtKB-KW"/>
</dbReference>
<evidence type="ECO:0000256" key="4">
    <source>
        <dbReference type="ARBA" id="ARBA00022630"/>
    </source>
</evidence>
<dbReference type="OrthoDB" id="9802377at2"/>
<protein>
    <recommendedName>
        <fullName evidence="16">dihydrouracil dehydrogenase (NAD(+))</fullName>
        <ecNumber evidence="16">1.3.1.1</ecNumber>
    </recommendedName>
    <alternativeName>
        <fullName evidence="11">Dihydrothymine dehydrogenase</fullName>
    </alternativeName>
    <alternativeName>
        <fullName evidence="10">Dihydrouracil dehydrogenase</fullName>
    </alternativeName>
</protein>
<dbReference type="GO" id="GO:0006207">
    <property type="term" value="P:'de novo' pyrimidine nucleobase biosynthetic process"/>
    <property type="evidence" value="ECO:0007669"/>
    <property type="project" value="InterPro"/>
</dbReference>
<evidence type="ECO:0000256" key="8">
    <source>
        <dbReference type="ARBA" id="ARBA00023004"/>
    </source>
</evidence>
<evidence type="ECO:0000259" key="17">
    <source>
        <dbReference type="PROSITE" id="PS51379"/>
    </source>
</evidence>
<dbReference type="Proteomes" id="UP000181901">
    <property type="component" value="Unassembled WGS sequence"/>
</dbReference>
<dbReference type="SUPFAM" id="SSF54862">
    <property type="entry name" value="4Fe-4S ferredoxins"/>
    <property type="match status" value="1"/>
</dbReference>
<organism evidence="18 19">
    <name type="scientific">Pseudodesulfovibrio hydrargyri</name>
    <dbReference type="NCBI Taxonomy" id="2125990"/>
    <lineage>
        <taxon>Bacteria</taxon>
        <taxon>Pseudomonadati</taxon>
        <taxon>Thermodesulfobacteriota</taxon>
        <taxon>Desulfovibrionia</taxon>
        <taxon>Desulfovibrionales</taxon>
        <taxon>Desulfovibrionaceae</taxon>
    </lineage>
</organism>
<dbReference type="InterPro" id="IPR013785">
    <property type="entry name" value="Aldolase_TIM"/>
</dbReference>
<evidence type="ECO:0000256" key="10">
    <source>
        <dbReference type="ARBA" id="ARBA00030119"/>
    </source>
</evidence>
<keyword evidence="8" id="KW-0408">Iron</keyword>
<dbReference type="GO" id="GO:0006212">
    <property type="term" value="P:uracil catabolic process"/>
    <property type="evidence" value="ECO:0007669"/>
    <property type="project" value="TreeGrafter"/>
</dbReference>
<keyword evidence="7 18" id="KW-0560">Oxidoreductase</keyword>
<dbReference type="PROSITE" id="PS00912">
    <property type="entry name" value="DHODEHASE_2"/>
    <property type="match status" value="1"/>
</dbReference>
<dbReference type="Gene3D" id="3.20.20.70">
    <property type="entry name" value="Aldolase class I"/>
    <property type="match status" value="1"/>
</dbReference>
<evidence type="ECO:0000256" key="3">
    <source>
        <dbReference type="ARBA" id="ARBA00010804"/>
    </source>
</evidence>